<protein>
    <submittedName>
        <fullName evidence="1">Uncharacterized protein</fullName>
    </submittedName>
</protein>
<evidence type="ECO:0000313" key="1">
    <source>
        <dbReference type="EMBL" id="TCK06216.1"/>
    </source>
</evidence>
<dbReference type="RefSeq" id="WP_132524552.1">
    <property type="nucleotide sequence ID" value="NZ_SMFV01000001.1"/>
</dbReference>
<gene>
    <name evidence="1" type="ORF">CLV27_0017</name>
</gene>
<name>A0A4V2PDR5_9BACT</name>
<reference evidence="1 2" key="1">
    <citation type="submission" date="2019-03" db="EMBL/GenBank/DDBJ databases">
        <title>Genomic Encyclopedia of Archaeal and Bacterial Type Strains, Phase II (KMG-II): from individual species to whole genera.</title>
        <authorList>
            <person name="Goeker M."/>
        </authorList>
    </citation>
    <scope>NUCLEOTIDE SEQUENCE [LARGE SCALE GENOMIC DNA]</scope>
    <source>
        <strain evidence="1 2">DSM 24425</strain>
    </source>
</reference>
<dbReference type="AlphaFoldDB" id="A0A4V2PDR5"/>
<organism evidence="1 2">
    <name type="scientific">Phorcysia thermohydrogeniphila</name>
    <dbReference type="NCBI Taxonomy" id="936138"/>
    <lineage>
        <taxon>Bacteria</taxon>
        <taxon>Pseudomonadati</taxon>
        <taxon>Aquificota</taxon>
        <taxon>Aquificia</taxon>
        <taxon>Desulfurobacteriales</taxon>
        <taxon>Desulfurobacteriaceae</taxon>
        <taxon>Phorcysia</taxon>
    </lineage>
</organism>
<proteinExistence type="predicted"/>
<dbReference type="EMBL" id="SMFV01000001">
    <property type="protein sequence ID" value="TCK06216.1"/>
    <property type="molecule type" value="Genomic_DNA"/>
</dbReference>
<accession>A0A4V2PDR5</accession>
<sequence>MSLVEKLCKEKEIAELCREIARALSKNFKTVVETTEELESEVALVLLERKEKLCKELERISFAYLLLTVKNALIDKFFRSKNTLTVLFSESSEESNFLSTLKAENFSPVSLLNVKEAIKKLKEVLSKGELETLCYYFHSVLYRKDENPFLSEKSQDAKYKAWSRLKPKVRELLKDYDLTEEEIRLLGELLLSEFLKKNRFNLGRTKGGT</sequence>
<dbReference type="OrthoDB" id="14194at2"/>
<evidence type="ECO:0000313" key="2">
    <source>
        <dbReference type="Proteomes" id="UP000295777"/>
    </source>
</evidence>
<dbReference type="Proteomes" id="UP000295777">
    <property type="component" value="Unassembled WGS sequence"/>
</dbReference>
<comment type="caution">
    <text evidence="1">The sequence shown here is derived from an EMBL/GenBank/DDBJ whole genome shotgun (WGS) entry which is preliminary data.</text>
</comment>
<keyword evidence="2" id="KW-1185">Reference proteome</keyword>